<reference evidence="6" key="1">
    <citation type="submission" date="2018-05" db="EMBL/GenBank/DDBJ databases">
        <authorList>
            <person name="Klenk H.-P."/>
            <person name="Huntemann M."/>
            <person name="Clum A."/>
            <person name="Pillay M."/>
            <person name="Palaniappan K."/>
            <person name="Varghese N."/>
            <person name="Mikhailova N."/>
            <person name="Stamatis D."/>
            <person name="Reddy T."/>
            <person name="Daum C."/>
            <person name="Shapiro N."/>
            <person name="Ivanova N."/>
            <person name="Kyrpides N."/>
            <person name="Woyke T."/>
        </authorList>
    </citation>
    <scope>NUCLEOTIDE SEQUENCE [LARGE SCALE GENOMIC DNA]</scope>
    <source>
        <strain evidence="6">DSM 45417</strain>
    </source>
</reference>
<dbReference type="SMART" id="SM00855">
    <property type="entry name" value="PGAM"/>
    <property type="match status" value="1"/>
</dbReference>
<dbReference type="GO" id="GO:0006167">
    <property type="term" value="P:AMP biosynthetic process"/>
    <property type="evidence" value="ECO:0007669"/>
    <property type="project" value="TreeGrafter"/>
</dbReference>
<dbReference type="InterPro" id="IPR013078">
    <property type="entry name" value="His_Pase_superF_clade-1"/>
</dbReference>
<dbReference type="CDD" id="cd03673">
    <property type="entry name" value="NUDIX_Ap6A_hydrolase"/>
    <property type="match status" value="1"/>
</dbReference>
<feature type="domain" description="Nudix hydrolase" evidence="4">
    <location>
        <begin position="7"/>
        <end position="136"/>
    </location>
</feature>
<organism evidence="5 6">
    <name type="scientific">Geodermatophilus normandii</name>
    <dbReference type="NCBI Taxonomy" id="1137989"/>
    <lineage>
        <taxon>Bacteria</taxon>
        <taxon>Bacillati</taxon>
        <taxon>Actinomycetota</taxon>
        <taxon>Actinomycetes</taxon>
        <taxon>Geodermatophilales</taxon>
        <taxon>Geodermatophilaceae</taxon>
        <taxon>Geodermatophilus</taxon>
    </lineage>
</organism>
<dbReference type="Pfam" id="PF00300">
    <property type="entry name" value="His_Phos_1"/>
    <property type="match status" value="1"/>
</dbReference>
<protein>
    <submittedName>
        <fullName evidence="5">8-oxo-dGTP diphosphatase</fullName>
    </submittedName>
</protein>
<dbReference type="PANTHER" id="PTHR21340:SF0">
    <property type="entry name" value="BIS(5'-NUCLEOSYL)-TETRAPHOSPHATASE [ASYMMETRICAL]"/>
    <property type="match status" value="1"/>
</dbReference>
<comment type="similarity">
    <text evidence="1 3">Belongs to the Nudix hydrolase family.</text>
</comment>
<dbReference type="EMBL" id="QGTX01000001">
    <property type="protein sequence ID" value="PWW23205.1"/>
    <property type="molecule type" value="Genomic_DNA"/>
</dbReference>
<evidence type="ECO:0000256" key="2">
    <source>
        <dbReference type="ARBA" id="ARBA00022801"/>
    </source>
</evidence>
<evidence type="ECO:0000256" key="1">
    <source>
        <dbReference type="ARBA" id="ARBA00005582"/>
    </source>
</evidence>
<comment type="caution">
    <text evidence="5">The sequence shown here is derived from an EMBL/GenBank/DDBJ whole genome shotgun (WGS) entry which is preliminary data.</text>
</comment>
<proteinExistence type="inferred from homology"/>
<dbReference type="InterPro" id="IPR000086">
    <property type="entry name" value="NUDIX_hydrolase_dom"/>
</dbReference>
<sequence length="311" mass="33709">MPTERAAVVAAAGGVVWRPAAGGGLETVVVHRPRYDDWSLPKGKLDAGENALTAAVREVAEETGLRVVAGRRSLRTRYEVAAGPKQVDYWLMRAVGAEEPFVPNDEVDELRWLPVAEAAALMTHEHDRRVVADLLRDDVPRTPTLLLVRHAKAGSRSDWDGPDDERPLETRGWRQARQLADVLPVFGPCELLSADRVRCRQTLEPLAERTGLPVRSLPELGEEEFAADPQAGLAAVERLLEPREQPGVAVVCSQGGAIPSVLMSLGVRWEGVAGRLYPPAAKGSVWALGGRPGALAADYYRDLGPDPDAPR</sequence>
<gene>
    <name evidence="5" type="ORF">JD79_02374</name>
</gene>
<evidence type="ECO:0000259" key="4">
    <source>
        <dbReference type="PROSITE" id="PS51462"/>
    </source>
</evidence>
<dbReference type="Gene3D" id="3.90.79.10">
    <property type="entry name" value="Nucleoside Triphosphate Pyrophosphohydrolase"/>
    <property type="match status" value="1"/>
</dbReference>
<dbReference type="OrthoDB" id="4287477at2"/>
<name>A0A317QM00_9ACTN</name>
<evidence type="ECO:0000313" key="6">
    <source>
        <dbReference type="Proteomes" id="UP000246661"/>
    </source>
</evidence>
<dbReference type="PANTHER" id="PTHR21340">
    <property type="entry name" value="DIADENOSINE 5,5-P1,P4-TETRAPHOSPHATE PYROPHOSPHOHYDROLASE MUTT"/>
    <property type="match status" value="1"/>
</dbReference>
<accession>A0A317QM00</accession>
<dbReference type="Proteomes" id="UP000246661">
    <property type="component" value="Unassembled WGS sequence"/>
</dbReference>
<keyword evidence="6" id="KW-1185">Reference proteome</keyword>
<dbReference type="PRINTS" id="PR00502">
    <property type="entry name" value="NUDIXFAMILY"/>
</dbReference>
<keyword evidence="2 3" id="KW-0378">Hydrolase</keyword>
<dbReference type="RefSeq" id="WP_110005658.1">
    <property type="nucleotide sequence ID" value="NZ_QGTX01000001.1"/>
</dbReference>
<dbReference type="SUPFAM" id="SSF53254">
    <property type="entry name" value="Phosphoglycerate mutase-like"/>
    <property type="match status" value="1"/>
</dbReference>
<dbReference type="InterPro" id="IPR020476">
    <property type="entry name" value="Nudix_hydrolase"/>
</dbReference>
<dbReference type="InterPro" id="IPR015797">
    <property type="entry name" value="NUDIX_hydrolase-like_dom_sf"/>
</dbReference>
<dbReference type="Gene3D" id="3.40.50.1240">
    <property type="entry name" value="Phosphoglycerate mutase-like"/>
    <property type="match status" value="1"/>
</dbReference>
<dbReference type="GO" id="GO:0004081">
    <property type="term" value="F:bis(5'-nucleosyl)-tetraphosphatase (asymmetrical) activity"/>
    <property type="evidence" value="ECO:0007669"/>
    <property type="project" value="TreeGrafter"/>
</dbReference>
<evidence type="ECO:0000313" key="5">
    <source>
        <dbReference type="EMBL" id="PWW23205.1"/>
    </source>
</evidence>
<dbReference type="GO" id="GO:0006754">
    <property type="term" value="P:ATP biosynthetic process"/>
    <property type="evidence" value="ECO:0007669"/>
    <property type="project" value="TreeGrafter"/>
</dbReference>
<dbReference type="PROSITE" id="PS00893">
    <property type="entry name" value="NUDIX_BOX"/>
    <property type="match status" value="1"/>
</dbReference>
<evidence type="ECO:0000256" key="3">
    <source>
        <dbReference type="RuleBase" id="RU003476"/>
    </source>
</evidence>
<dbReference type="InterPro" id="IPR020084">
    <property type="entry name" value="NUDIX_hydrolase_CS"/>
</dbReference>
<dbReference type="SUPFAM" id="SSF55811">
    <property type="entry name" value="Nudix"/>
    <property type="match status" value="1"/>
</dbReference>
<dbReference type="PROSITE" id="PS51462">
    <property type="entry name" value="NUDIX"/>
    <property type="match status" value="1"/>
</dbReference>
<dbReference type="InterPro" id="IPR029033">
    <property type="entry name" value="His_PPase_superfam"/>
</dbReference>
<dbReference type="Pfam" id="PF00293">
    <property type="entry name" value="NUDIX"/>
    <property type="match status" value="1"/>
</dbReference>
<dbReference type="CDD" id="cd07067">
    <property type="entry name" value="HP_PGM_like"/>
    <property type="match status" value="1"/>
</dbReference>
<dbReference type="AlphaFoldDB" id="A0A317QM00"/>
<dbReference type="InterPro" id="IPR051325">
    <property type="entry name" value="Nudix_hydrolase_domain"/>
</dbReference>